<dbReference type="SMART" id="SM00052">
    <property type="entry name" value="EAL"/>
    <property type="match status" value="1"/>
</dbReference>
<dbReference type="InterPro" id="IPR043128">
    <property type="entry name" value="Rev_trsase/Diguanyl_cyclase"/>
</dbReference>
<feature type="domain" description="EAL" evidence="2">
    <location>
        <begin position="405"/>
        <end position="653"/>
    </location>
</feature>
<evidence type="ECO:0000313" key="4">
    <source>
        <dbReference type="EMBL" id="TMP85868.1"/>
    </source>
</evidence>
<dbReference type="InterPro" id="IPR003660">
    <property type="entry name" value="HAMP_dom"/>
</dbReference>
<keyword evidence="1" id="KW-1133">Transmembrane helix</keyword>
<dbReference type="InterPro" id="IPR000160">
    <property type="entry name" value="GGDEF_dom"/>
</dbReference>
<dbReference type="InterPro" id="IPR032244">
    <property type="entry name" value="LapD_MoxY_N"/>
</dbReference>
<dbReference type="InterPro" id="IPR050706">
    <property type="entry name" value="Cyclic-di-GMP_PDE-like"/>
</dbReference>
<dbReference type="InterPro" id="IPR001633">
    <property type="entry name" value="EAL_dom"/>
</dbReference>
<dbReference type="EMBL" id="PNCG01000017">
    <property type="protein sequence ID" value="TMP85868.1"/>
    <property type="molecule type" value="Genomic_DNA"/>
</dbReference>
<dbReference type="Pfam" id="PF16448">
    <property type="entry name" value="LapD_MoxY_N"/>
    <property type="match status" value="1"/>
</dbReference>
<evidence type="ECO:0000259" key="3">
    <source>
        <dbReference type="PROSITE" id="PS50885"/>
    </source>
</evidence>
<dbReference type="Proteomes" id="UP000305874">
    <property type="component" value="Unassembled WGS sequence"/>
</dbReference>
<dbReference type="SUPFAM" id="SSF141868">
    <property type="entry name" value="EAL domain-like"/>
    <property type="match status" value="1"/>
</dbReference>
<dbReference type="SMART" id="SM00267">
    <property type="entry name" value="GGDEF"/>
    <property type="match status" value="1"/>
</dbReference>
<dbReference type="CDD" id="cd01948">
    <property type="entry name" value="EAL"/>
    <property type="match status" value="1"/>
</dbReference>
<dbReference type="AlphaFoldDB" id="A0A5S3Z111"/>
<evidence type="ECO:0000259" key="2">
    <source>
        <dbReference type="PROSITE" id="PS50883"/>
    </source>
</evidence>
<protein>
    <submittedName>
        <fullName evidence="4">GGDEF domain-containing protein</fullName>
    </submittedName>
</protein>
<dbReference type="Gene3D" id="3.30.110.200">
    <property type="match status" value="1"/>
</dbReference>
<dbReference type="PANTHER" id="PTHR33121">
    <property type="entry name" value="CYCLIC DI-GMP PHOSPHODIESTERASE PDEF"/>
    <property type="match status" value="1"/>
</dbReference>
<reference evidence="4 5" key="1">
    <citation type="submission" date="2017-12" db="EMBL/GenBank/DDBJ databases">
        <authorList>
            <person name="Paulsen S."/>
            <person name="Gram L.K."/>
        </authorList>
    </citation>
    <scope>NUCLEOTIDE SEQUENCE [LARGE SCALE GENOMIC DNA]</scope>
    <source>
        <strain evidence="4 5">S2897</strain>
    </source>
</reference>
<organism evidence="4 5">
    <name type="scientific">Pseudoalteromonas ruthenica</name>
    <dbReference type="NCBI Taxonomy" id="151081"/>
    <lineage>
        <taxon>Bacteria</taxon>
        <taxon>Pseudomonadati</taxon>
        <taxon>Pseudomonadota</taxon>
        <taxon>Gammaproteobacteria</taxon>
        <taxon>Alteromonadales</taxon>
        <taxon>Pseudoalteromonadaceae</taxon>
        <taxon>Pseudoalteromonas</taxon>
    </lineage>
</organism>
<keyword evidence="1" id="KW-0812">Transmembrane</keyword>
<dbReference type="Pfam" id="PF00563">
    <property type="entry name" value="EAL"/>
    <property type="match status" value="1"/>
</dbReference>
<dbReference type="GO" id="GO:0071111">
    <property type="term" value="F:cyclic-guanylate-specific phosphodiesterase activity"/>
    <property type="evidence" value="ECO:0007669"/>
    <property type="project" value="InterPro"/>
</dbReference>
<comment type="caution">
    <text evidence="4">The sequence shown here is derived from an EMBL/GenBank/DDBJ whole genome shotgun (WGS) entry which is preliminary data.</text>
</comment>
<evidence type="ECO:0000256" key="1">
    <source>
        <dbReference type="SAM" id="Phobius"/>
    </source>
</evidence>
<keyword evidence="1" id="KW-0472">Membrane</keyword>
<dbReference type="PROSITE" id="PS50883">
    <property type="entry name" value="EAL"/>
    <property type="match status" value="1"/>
</dbReference>
<dbReference type="Pfam" id="PF00990">
    <property type="entry name" value="GGDEF"/>
    <property type="match status" value="1"/>
</dbReference>
<dbReference type="InterPro" id="IPR029787">
    <property type="entry name" value="Nucleotide_cyclase"/>
</dbReference>
<dbReference type="PANTHER" id="PTHR33121:SF79">
    <property type="entry name" value="CYCLIC DI-GMP PHOSPHODIESTERASE PDED-RELATED"/>
    <property type="match status" value="1"/>
</dbReference>
<dbReference type="InterPro" id="IPR042461">
    <property type="entry name" value="LapD_MoxY_peri_C"/>
</dbReference>
<dbReference type="STRING" id="151081.TW72_00595"/>
<dbReference type="SUPFAM" id="SSF55073">
    <property type="entry name" value="Nucleotide cyclase"/>
    <property type="match status" value="1"/>
</dbReference>
<dbReference type="Gene3D" id="6.20.270.20">
    <property type="entry name" value="LapD/MoxY periplasmic domain"/>
    <property type="match status" value="1"/>
</dbReference>
<dbReference type="Gene3D" id="3.30.70.270">
    <property type="match status" value="1"/>
</dbReference>
<dbReference type="PROSITE" id="PS50885">
    <property type="entry name" value="HAMP"/>
    <property type="match status" value="1"/>
</dbReference>
<accession>A0A5S3Z111</accession>
<reference evidence="5" key="2">
    <citation type="submission" date="2019-06" db="EMBL/GenBank/DDBJ databases">
        <title>Co-occurence of chitin degradation, pigmentation and bioactivity in marine Pseudoalteromonas.</title>
        <authorList>
            <person name="Sonnenschein E.C."/>
            <person name="Bech P.K."/>
        </authorList>
    </citation>
    <scope>NUCLEOTIDE SEQUENCE [LARGE SCALE GENOMIC DNA]</scope>
    <source>
        <strain evidence="5">S2897</strain>
    </source>
</reference>
<dbReference type="GO" id="GO:0007165">
    <property type="term" value="P:signal transduction"/>
    <property type="evidence" value="ECO:0007669"/>
    <property type="project" value="InterPro"/>
</dbReference>
<feature type="domain" description="HAMP" evidence="3">
    <location>
        <begin position="177"/>
        <end position="229"/>
    </location>
</feature>
<name>A0A5S3Z111_9GAMM</name>
<dbReference type="Gene3D" id="3.20.20.450">
    <property type="entry name" value="EAL domain"/>
    <property type="match status" value="1"/>
</dbReference>
<evidence type="ECO:0000313" key="5">
    <source>
        <dbReference type="Proteomes" id="UP000305874"/>
    </source>
</evidence>
<gene>
    <name evidence="4" type="ORF">CWC05_16150</name>
</gene>
<sequence>MNKPRMSLQTQVYALIVLLGITTFAVKLKLSSEQTQAFYQQQMATHARDTATSLGLAISPYLNERDMMVARTMVQAIFDSGYYAQIELKDDQNKSLVNLNHHPEIHGVPSWFMRLFQLTAPTYTKELNSGWKVGGFLSVTTHPGAAYIELWQQVKQAAISSAMILVIALSLAYLVLRSVFRPLRKVEQQAQRIGQKQFVQNNASPKSRELFSVTKAMNDMVTSIQRTFDALTKQSDAYYRQAYRDELTGLGNRRAFDNQLSAVTEQLQDEHTHSVAMVTLPSLQLINEHHDYRQGDAYVLAVLEVIKRYLAHLGDYHIYRISGGTFTIHMPYPCDFVAETLSRLHHSLQKEQHHRYEKGFAHLSIASVNSCSTVGSILSELDTAISTASPDKPAMCQTHNLVQSQSQWRETIVRIIEQGNFSYSFQPVRKQQQQQAHYFETFVRISDQGKSIDNQQLFAMAERLGLACELEKKLFQTFINFRNTHTELALAVNLSKEAFYNEDFITWVCRQAHHYGCLRHNTVLEIGEATLLADIAMAKNVLARLKAFNIKVCIEHFGSSLTSFRYLRDLNIDYVKVDAAYTKDLQQNDDALALLRSIVTTCTGIGIKTIACHIENAVSFDKAMQLQFDGLQGNYIKPPMQLEEGPEQAIFNFQTRTL</sequence>
<dbReference type="InterPro" id="IPR035919">
    <property type="entry name" value="EAL_sf"/>
</dbReference>
<dbReference type="GO" id="GO:0016020">
    <property type="term" value="C:membrane"/>
    <property type="evidence" value="ECO:0007669"/>
    <property type="project" value="InterPro"/>
</dbReference>
<feature type="transmembrane region" description="Helical" evidence="1">
    <location>
        <begin position="157"/>
        <end position="176"/>
    </location>
</feature>
<dbReference type="Gene3D" id="6.10.340.10">
    <property type="match status" value="1"/>
</dbReference>
<proteinExistence type="predicted"/>